<dbReference type="AlphaFoldDB" id="A0A3B1BLS6"/>
<gene>
    <name evidence="1" type="ORF">MNBD_GAMMA24-126</name>
</gene>
<reference evidence="1" key="1">
    <citation type="submission" date="2018-06" db="EMBL/GenBank/DDBJ databases">
        <authorList>
            <person name="Zhirakovskaya E."/>
        </authorList>
    </citation>
    <scope>NUCLEOTIDE SEQUENCE</scope>
</reference>
<name>A0A3B1BLS6_9ZZZZ</name>
<dbReference type="EMBL" id="UOFZ01000036">
    <property type="protein sequence ID" value="VAX12408.1"/>
    <property type="molecule type" value="Genomic_DNA"/>
</dbReference>
<sequence>MRAKFNQSFKIQAVEFVVAFQYRNEARQFYRELPKRLQKFNLDVAPDKTHLLRFSRFHPGKLRHLQFRTAHAVQVVK</sequence>
<evidence type="ECO:0000313" key="1">
    <source>
        <dbReference type="EMBL" id="VAX12408.1"/>
    </source>
</evidence>
<protein>
    <submittedName>
        <fullName evidence="1">Uncharacterized protein</fullName>
    </submittedName>
</protein>
<organism evidence="1">
    <name type="scientific">hydrothermal vent metagenome</name>
    <dbReference type="NCBI Taxonomy" id="652676"/>
    <lineage>
        <taxon>unclassified sequences</taxon>
        <taxon>metagenomes</taxon>
        <taxon>ecological metagenomes</taxon>
    </lineage>
</organism>
<accession>A0A3B1BLS6</accession>
<proteinExistence type="predicted"/>